<reference evidence="3 4" key="1">
    <citation type="submission" date="2019-01" db="EMBL/GenBank/DDBJ databases">
        <title>Genome sequencing of the rare red list fungi Fomitopsis rosea.</title>
        <authorList>
            <person name="Buettner E."/>
            <person name="Kellner H."/>
        </authorList>
    </citation>
    <scope>NUCLEOTIDE SEQUENCE [LARGE SCALE GENOMIC DNA]</scope>
    <source>
        <strain evidence="3 4">DSM 105464</strain>
    </source>
</reference>
<evidence type="ECO:0000259" key="2">
    <source>
        <dbReference type="Pfam" id="PF08711"/>
    </source>
</evidence>
<dbReference type="InterPro" id="IPR035441">
    <property type="entry name" value="TFIIS/LEDGF_dom_sf"/>
</dbReference>
<gene>
    <name evidence="3" type="ORF">EVJ58_g5042</name>
</gene>
<name>A0A4Y9YE54_9APHY</name>
<organism evidence="3 4">
    <name type="scientific">Rhodofomes roseus</name>
    <dbReference type="NCBI Taxonomy" id="34475"/>
    <lineage>
        <taxon>Eukaryota</taxon>
        <taxon>Fungi</taxon>
        <taxon>Dikarya</taxon>
        <taxon>Basidiomycota</taxon>
        <taxon>Agaricomycotina</taxon>
        <taxon>Agaricomycetes</taxon>
        <taxon>Polyporales</taxon>
        <taxon>Rhodofomes</taxon>
    </lineage>
</organism>
<feature type="compositionally biased region" description="Basic and acidic residues" evidence="1">
    <location>
        <begin position="329"/>
        <end position="345"/>
    </location>
</feature>
<dbReference type="STRING" id="34475.A0A4Y9YE54"/>
<evidence type="ECO:0000313" key="3">
    <source>
        <dbReference type="EMBL" id="TFY60615.1"/>
    </source>
</evidence>
<feature type="compositionally biased region" description="Basic and acidic residues" evidence="1">
    <location>
        <begin position="281"/>
        <end position="295"/>
    </location>
</feature>
<dbReference type="Pfam" id="PF08711">
    <property type="entry name" value="Med26"/>
    <property type="match status" value="1"/>
</dbReference>
<protein>
    <recommendedName>
        <fullName evidence="2">TFIIS N-terminal domain-containing protein</fullName>
    </recommendedName>
</protein>
<feature type="compositionally biased region" description="Low complexity" evidence="1">
    <location>
        <begin position="303"/>
        <end position="327"/>
    </location>
</feature>
<accession>A0A4Y9YE54</accession>
<feature type="region of interest" description="Disordered" evidence="1">
    <location>
        <begin position="275"/>
        <end position="416"/>
    </location>
</feature>
<proteinExistence type="predicted"/>
<dbReference type="EMBL" id="SEKV01000245">
    <property type="protein sequence ID" value="TFY60615.1"/>
    <property type="molecule type" value="Genomic_DNA"/>
</dbReference>
<dbReference type="AlphaFoldDB" id="A0A4Y9YE54"/>
<dbReference type="InterPro" id="IPR017923">
    <property type="entry name" value="TFIIS_N"/>
</dbReference>
<dbReference type="Gene3D" id="1.20.930.10">
    <property type="entry name" value="Conserved domain common to transcription factors TFIIS, elongin A, CRSP70"/>
    <property type="match status" value="1"/>
</dbReference>
<evidence type="ECO:0000256" key="1">
    <source>
        <dbReference type="SAM" id="MobiDB-lite"/>
    </source>
</evidence>
<feature type="domain" description="TFIIS N-terminal" evidence="2">
    <location>
        <begin position="245"/>
        <end position="275"/>
    </location>
</feature>
<sequence>MERPVSSAPSIELLLSQWCHKRIAVGPTSAGVVVIVGYDDRPRFDDHEWLGLVTPSTISAFPATVLAFPTTFATSATSPVSISATTSAIYVFPSSIANPSSTNAAARHSFSLCPPLFKYPTERASSVVLLWSTSTYAAPPKPVAPTPEQRRAALQAAIKPLLTPTSFTGAGAVAQLAGHIDDYGILDVEPRIRMEILSKMRDNAGNHYFRAWGENEDAMEITREWLKSAFAGKDDGGLLETVMPLLQTIDRLPMTLESLKASKLGKIIVKLVKDPPAPVSSHEESKRMDVDDDPKGKKRKAEAASTKAAPASKKAAISTSTTSSKPVAVKKEAKPVVKEVKDAKSDSSFFSAPKPKPRLPSFKKAPPPPIVKKELDPNVAQPSSFNPFEEALKSMAKSRKDSPATATPPPAPVSAPLTTAATSLTASGKPKKRVTWAPEGELERIKLIERAIYDDDPSDVSFIFSGLCYVLYVNYSLFVADTQGLLSTHNIRDLDRDEGAALHAHLFDDQIEWYEPILLEMPPEIDVRPRGEESQEKATQEEREQGALVALYVSEAQIPASPDEPPTQLAEEQADEGVKVMLTGPDVDAIFWTAGAPAAVEPPKQSVAELVGQLAAASGGDAFAGSTSAGAPPQLDSKPFGLDTNVIQALPNMNPEQLQQLVQALSQQNQSGIIQPQTPRTACPERRLERGAIPARIPQRCRRVPRRRPA</sequence>
<dbReference type="Proteomes" id="UP000298390">
    <property type="component" value="Unassembled WGS sequence"/>
</dbReference>
<evidence type="ECO:0000313" key="4">
    <source>
        <dbReference type="Proteomes" id="UP000298390"/>
    </source>
</evidence>
<dbReference type="SUPFAM" id="SSF47676">
    <property type="entry name" value="Conserved domain common to transcription factors TFIIS, elongin A, CRSP70"/>
    <property type="match status" value="1"/>
</dbReference>
<comment type="caution">
    <text evidence="3">The sequence shown here is derived from an EMBL/GenBank/DDBJ whole genome shotgun (WGS) entry which is preliminary data.</text>
</comment>